<feature type="chain" id="PRO_5043040643" evidence="2">
    <location>
        <begin position="21"/>
        <end position="195"/>
    </location>
</feature>
<evidence type="ECO:0000313" key="4">
    <source>
        <dbReference type="EMBL" id="NOJ24311.1"/>
    </source>
</evidence>
<feature type="domain" description="Outer membrane protein beta-barrel" evidence="3">
    <location>
        <begin position="7"/>
        <end position="195"/>
    </location>
</feature>
<dbReference type="EMBL" id="VTXP01000008">
    <property type="protein sequence ID" value="NOJ24311.1"/>
    <property type="molecule type" value="Genomic_DNA"/>
</dbReference>
<keyword evidence="1 2" id="KW-0732">Signal</keyword>
<protein>
    <submittedName>
        <fullName evidence="4">Outer membrane beta-barrel protein</fullName>
    </submittedName>
</protein>
<dbReference type="PROSITE" id="PS51257">
    <property type="entry name" value="PROKAR_LIPOPROTEIN"/>
    <property type="match status" value="1"/>
</dbReference>
<accession>A0AAP7DEK9</accession>
<evidence type="ECO:0000256" key="1">
    <source>
        <dbReference type="ARBA" id="ARBA00022729"/>
    </source>
</evidence>
<proteinExistence type="predicted"/>
<name>A0AAP7DEK9_9VIBR</name>
<dbReference type="InterPro" id="IPR027385">
    <property type="entry name" value="Beta-barrel_OMP"/>
</dbReference>
<feature type="signal peptide" evidence="2">
    <location>
        <begin position="1"/>
        <end position="20"/>
    </location>
</feature>
<dbReference type="AlphaFoldDB" id="A0AAP7DEK9"/>
<gene>
    <name evidence="4" type="ORF">F0238_16385</name>
</gene>
<evidence type="ECO:0000259" key="3">
    <source>
        <dbReference type="Pfam" id="PF13505"/>
    </source>
</evidence>
<dbReference type="SUPFAM" id="SSF56925">
    <property type="entry name" value="OMPA-like"/>
    <property type="match status" value="1"/>
</dbReference>
<comment type="caution">
    <text evidence="4">The sequence shown here is derived from an EMBL/GenBank/DDBJ whole genome shotgun (WGS) entry which is preliminary data.</text>
</comment>
<dbReference type="Proteomes" id="UP000576645">
    <property type="component" value="Unassembled WGS sequence"/>
</dbReference>
<reference evidence="4 5" key="1">
    <citation type="submission" date="2019-09" db="EMBL/GenBank/DDBJ databases">
        <title>Draft genome sequencing and comparative genomics of hatchery-associated Vibrios.</title>
        <authorList>
            <person name="Kehlet-Delgado H."/>
            <person name="Mueller R.S."/>
        </authorList>
    </citation>
    <scope>NUCLEOTIDE SEQUENCE [LARGE SCALE GENOMIC DNA]</scope>
    <source>
        <strain evidence="4 5">09-121-3</strain>
    </source>
</reference>
<dbReference type="InterPro" id="IPR011250">
    <property type="entry name" value="OMP/PagP_B-barrel"/>
</dbReference>
<evidence type="ECO:0000313" key="5">
    <source>
        <dbReference type="Proteomes" id="UP000576645"/>
    </source>
</evidence>
<organism evidence="4 5">
    <name type="scientific">Vibrio coralliilyticus</name>
    <dbReference type="NCBI Taxonomy" id="190893"/>
    <lineage>
        <taxon>Bacteria</taxon>
        <taxon>Pseudomonadati</taxon>
        <taxon>Pseudomonadota</taxon>
        <taxon>Gammaproteobacteria</taxon>
        <taxon>Vibrionales</taxon>
        <taxon>Vibrionaceae</taxon>
        <taxon>Vibrio</taxon>
    </lineage>
</organism>
<dbReference type="RefSeq" id="WP_019278047.1">
    <property type="nucleotide sequence ID" value="NZ_JBJZOQ010000012.1"/>
</dbReference>
<dbReference type="Gene3D" id="2.40.160.20">
    <property type="match status" value="1"/>
</dbReference>
<evidence type="ECO:0000256" key="2">
    <source>
        <dbReference type="SAM" id="SignalP"/>
    </source>
</evidence>
<sequence>MLKKTILAAALFAACTTASANGYLGLSAGQASFDNIQGHLSSPIYSTSQSLEISDDDSPAIKLFGGYEFNQYIAIEGSIGGYDALDGQTVSVGDMKFAAVQAKGMLPIGEQFNLFAKGGFAYFGAEFKSSLYTVSDETVTGKFGLGAEYALTPNVRVMAEWEYMKPELDLLKAGSATASIDAEINVLSLGVSYHF</sequence>
<dbReference type="Pfam" id="PF13505">
    <property type="entry name" value="OMP_b-brl"/>
    <property type="match status" value="1"/>
</dbReference>